<proteinExistence type="inferred from homology"/>
<dbReference type="RefSeq" id="XP_025418578.1">
    <property type="nucleotide sequence ID" value="XM_025562793.1"/>
</dbReference>
<feature type="compositionally biased region" description="Basic and acidic residues" evidence="3">
    <location>
        <begin position="780"/>
        <end position="792"/>
    </location>
</feature>
<evidence type="ECO:0000313" key="6">
    <source>
        <dbReference type="RefSeq" id="XP_025418578.1"/>
    </source>
</evidence>
<feature type="compositionally biased region" description="Low complexity" evidence="3">
    <location>
        <begin position="795"/>
        <end position="822"/>
    </location>
</feature>
<feature type="region of interest" description="Disordered" evidence="3">
    <location>
        <begin position="778"/>
        <end position="860"/>
    </location>
</feature>
<feature type="region of interest" description="Disordered" evidence="3">
    <location>
        <begin position="893"/>
        <end position="920"/>
    </location>
</feature>
<dbReference type="Pfam" id="PF24915">
    <property type="entry name" value="Spectrin_SESTD1"/>
    <property type="match status" value="1"/>
</dbReference>
<dbReference type="CDD" id="cd00170">
    <property type="entry name" value="SEC14"/>
    <property type="match status" value="1"/>
</dbReference>
<dbReference type="SUPFAM" id="SSF46966">
    <property type="entry name" value="Spectrin repeat"/>
    <property type="match status" value="1"/>
</dbReference>
<dbReference type="OrthoDB" id="2152335at2759"/>
<feature type="domain" description="SESTD1-like spectrin repeats region" evidence="4">
    <location>
        <begin position="414"/>
        <end position="516"/>
    </location>
</feature>
<dbReference type="GO" id="GO:0070273">
    <property type="term" value="F:phosphatidylinositol-4-phosphate binding"/>
    <property type="evidence" value="ECO:0007669"/>
    <property type="project" value="TreeGrafter"/>
</dbReference>
<dbReference type="GO" id="GO:0032266">
    <property type="term" value="F:phosphatidylinositol-3-phosphate binding"/>
    <property type="evidence" value="ECO:0007669"/>
    <property type="project" value="TreeGrafter"/>
</dbReference>
<protein>
    <submittedName>
        <fullName evidence="6">SEC14 domain and spectrin repeat-containing protein 1-B isoform X1</fullName>
    </submittedName>
</protein>
<dbReference type="InterPro" id="IPR001251">
    <property type="entry name" value="CRAL-TRIO_dom"/>
</dbReference>
<dbReference type="Gene3D" id="3.40.525.10">
    <property type="entry name" value="CRAL-TRIO lipid binding domain"/>
    <property type="match status" value="1"/>
</dbReference>
<dbReference type="GeneID" id="112689208"/>
<comment type="similarity">
    <text evidence="2">Belongs to the SOLO family.</text>
</comment>
<dbReference type="AlphaFoldDB" id="A0A8B8G6V1"/>
<accession>A0A8B8G6V1</accession>
<keyword evidence="5" id="KW-1185">Reference proteome</keyword>
<dbReference type="InterPro" id="IPR036865">
    <property type="entry name" value="CRAL-TRIO_dom_sf"/>
</dbReference>
<evidence type="ECO:0000256" key="3">
    <source>
        <dbReference type="SAM" id="MobiDB-lite"/>
    </source>
</evidence>
<keyword evidence="1" id="KW-0677">Repeat</keyword>
<dbReference type="PANTHER" id="PTHR46607">
    <property type="entry name" value="SEC14 DOMAIN AND SPECTRIN REPEAT-CONTAINING PROTEIN 1"/>
    <property type="match status" value="1"/>
</dbReference>
<dbReference type="PANTHER" id="PTHR46607:SF1">
    <property type="entry name" value="SEC14 DOMAIN AND SPECTRIN REPEAT-CONTAINING PROTEIN 1"/>
    <property type="match status" value="1"/>
</dbReference>
<evidence type="ECO:0000256" key="2">
    <source>
        <dbReference type="ARBA" id="ARBA00038285"/>
    </source>
</evidence>
<evidence type="ECO:0000256" key="1">
    <source>
        <dbReference type="ARBA" id="ARBA00022737"/>
    </source>
</evidence>
<dbReference type="GO" id="GO:0080025">
    <property type="term" value="F:phosphatidylinositol-3,5-bisphosphate binding"/>
    <property type="evidence" value="ECO:0007669"/>
    <property type="project" value="TreeGrafter"/>
</dbReference>
<dbReference type="Proteomes" id="UP000694846">
    <property type="component" value="Unplaced"/>
</dbReference>
<dbReference type="SUPFAM" id="SSF52087">
    <property type="entry name" value="CRAL/TRIO domain"/>
    <property type="match status" value="1"/>
</dbReference>
<name>A0A8B8G6V1_9HEMI</name>
<sequence>MEKKDRVASTVETRENHPFGTQYGFDWNVSARGGMEAADILPVLQERVATVPGGRDLDGRPLIVVVVQPWINGHLDTALRYYLSLFSPETRQSGLCVVLDAQRSTWKTTKSVMHKVFEILDVNIGTMLIVRLDVFWDKQRVENCTKSRTEGEPIFVPLSRIHKYVAHDQLPVDLGGSWTYSHEQWIHNRVRVEEFIKSSENAVSDMEKLRQHLINNQDLLKHSTADIVLTVSGEKFNIVIEHVKKVSQTGQMVCQRIDKIYADQGQLFPQDVLDTKETLDRYMRILHDKMMIVVDCWNGVQKKVDCIKEMRYLEQGIKHVVNWILGPGEEMLNGKQQVGYDIVSAEEYKRNHEAFELQCRDTYGHYAELLHKINSLSTTNSQCYKDLLAQRDFMDFVCRSFATRLERRRNLLITSARFFRLVAEYFQTTSDVYETLVMGTDIEALESPDHTLVQLREQQENIEQIERDLVKEGEKLSDMLSMPVKNAMGVALNVDYEADIVNVSEILEMTKARCQLFCDSVELQRLTLQQVSYVLNYETDASQAIQWLEDLYHVLLKSHYHVGSDAEEIQAQKEEHQAFQETAKGTYDYGCQLLNAALALRQSCKLTETRNATLANSLWQSWKQLDDISQEQLTRLRVSAVYHRNVDKYCGQLRELMETVQTIQDENNNNTSKHKGRLRKCLVSREKILLEVGRTVRLGRMLKTRLREPLCVQHKNEDLRYLNESAVDSVCQKLAVVTELAEQLDFTLSGLAQSTVTHVLDDSNGNVTQEWYVNLNKPNDCSKEELPSETKTIENNCNDNSNIINNSSSSSSSNNNNNSSSRSDAEEFVTASDCTGTPPSRSSSYHTPSDGEATSNSPWWELDTIIDADTTMDSSKCLQLTDESQQDIDVKIGKVDDESANTSGSQKSAEDTTGEDESGCSLTIANGEEVGSDAKEEIIMLSQNSEYEPETNNNDCTFNYKQSLTKQALAGVF</sequence>
<dbReference type="GO" id="GO:0043325">
    <property type="term" value="F:phosphatidylinositol-3,4-bisphosphate binding"/>
    <property type="evidence" value="ECO:0007669"/>
    <property type="project" value="TreeGrafter"/>
</dbReference>
<gene>
    <name evidence="6" type="primary">LOC112689208</name>
</gene>
<dbReference type="GO" id="GO:0010314">
    <property type="term" value="F:phosphatidylinositol-5-phosphate binding"/>
    <property type="evidence" value="ECO:0007669"/>
    <property type="project" value="TreeGrafter"/>
</dbReference>
<evidence type="ECO:0000313" key="5">
    <source>
        <dbReference type="Proteomes" id="UP000694846"/>
    </source>
</evidence>
<dbReference type="Gene3D" id="1.20.58.60">
    <property type="match status" value="2"/>
</dbReference>
<dbReference type="GO" id="GO:0005546">
    <property type="term" value="F:phosphatidylinositol-4,5-bisphosphate binding"/>
    <property type="evidence" value="ECO:0007669"/>
    <property type="project" value="TreeGrafter"/>
</dbReference>
<feature type="compositionally biased region" description="Polar residues" evidence="3">
    <location>
        <begin position="832"/>
        <end position="858"/>
    </location>
</feature>
<dbReference type="InterPro" id="IPR056804">
    <property type="entry name" value="Spectrin_SESTD1"/>
</dbReference>
<organism evidence="5 6">
    <name type="scientific">Sipha flava</name>
    <name type="common">yellow sugarcane aphid</name>
    <dbReference type="NCBI Taxonomy" id="143950"/>
    <lineage>
        <taxon>Eukaryota</taxon>
        <taxon>Metazoa</taxon>
        <taxon>Ecdysozoa</taxon>
        <taxon>Arthropoda</taxon>
        <taxon>Hexapoda</taxon>
        <taxon>Insecta</taxon>
        <taxon>Pterygota</taxon>
        <taxon>Neoptera</taxon>
        <taxon>Paraneoptera</taxon>
        <taxon>Hemiptera</taxon>
        <taxon>Sternorrhyncha</taxon>
        <taxon>Aphidomorpha</taxon>
        <taxon>Aphidoidea</taxon>
        <taxon>Aphididae</taxon>
        <taxon>Sipha</taxon>
    </lineage>
</organism>
<reference evidence="6" key="1">
    <citation type="submission" date="2025-08" db="UniProtKB">
        <authorList>
            <consortium name="RefSeq"/>
        </authorList>
    </citation>
    <scope>IDENTIFICATION</scope>
    <source>
        <tissue evidence="6">Whole body</tissue>
    </source>
</reference>
<evidence type="ECO:0000259" key="4">
    <source>
        <dbReference type="Pfam" id="PF24915"/>
    </source>
</evidence>